<evidence type="ECO:0000313" key="4">
    <source>
        <dbReference type="WBParaSite" id="BTMF_0001120801-mRNA-1"/>
    </source>
</evidence>
<evidence type="ECO:0000256" key="1">
    <source>
        <dbReference type="SAM" id="Phobius"/>
    </source>
</evidence>
<reference evidence="2 3" key="2">
    <citation type="submission" date="2018-11" db="EMBL/GenBank/DDBJ databases">
        <authorList>
            <consortium name="Pathogen Informatics"/>
        </authorList>
    </citation>
    <scope>NUCLEOTIDE SEQUENCE [LARGE SCALE GENOMIC DNA]</scope>
</reference>
<dbReference type="Proteomes" id="UP000280834">
    <property type="component" value="Unassembled WGS sequence"/>
</dbReference>
<feature type="transmembrane region" description="Helical" evidence="1">
    <location>
        <begin position="33"/>
        <end position="51"/>
    </location>
</feature>
<dbReference type="STRING" id="42155.A0A0R3QU06"/>
<keyword evidence="1" id="KW-1133">Transmembrane helix</keyword>
<protein>
    <submittedName>
        <fullName evidence="2 4">Uncharacterized protein</fullName>
    </submittedName>
</protein>
<sequence length="62" mass="7275">MHKLSRKELLAKILRVDHIGELAAIRIYDGQKAVISGYFFVYSTFFFPYFSTNNTFVFTFSK</sequence>
<accession>A0A0R3QU06</accession>
<proteinExistence type="predicted"/>
<evidence type="ECO:0000313" key="3">
    <source>
        <dbReference type="Proteomes" id="UP000280834"/>
    </source>
</evidence>
<reference evidence="4" key="1">
    <citation type="submission" date="2017-02" db="UniProtKB">
        <authorList>
            <consortium name="WormBaseParasite"/>
        </authorList>
    </citation>
    <scope>IDENTIFICATION</scope>
</reference>
<gene>
    <name evidence="2" type="ORF">BTMF_LOCUS9243</name>
</gene>
<dbReference type="WBParaSite" id="BTMF_0001120801-mRNA-1">
    <property type="protein sequence ID" value="BTMF_0001120801-mRNA-1"/>
    <property type="gene ID" value="BTMF_0001120801"/>
</dbReference>
<keyword evidence="1" id="KW-0812">Transmembrane</keyword>
<keyword evidence="1" id="KW-0472">Membrane</keyword>
<keyword evidence="3" id="KW-1185">Reference proteome</keyword>
<dbReference type="AlphaFoldDB" id="A0A0R3QU06"/>
<dbReference type="EMBL" id="UZAG01016839">
    <property type="protein sequence ID" value="VDO31168.1"/>
    <property type="molecule type" value="Genomic_DNA"/>
</dbReference>
<dbReference type="Pfam" id="PF03232">
    <property type="entry name" value="COQ7"/>
    <property type="match status" value="1"/>
</dbReference>
<name>A0A0R3QU06_9BILA</name>
<organism evidence="4">
    <name type="scientific">Brugia timori</name>
    <dbReference type="NCBI Taxonomy" id="42155"/>
    <lineage>
        <taxon>Eukaryota</taxon>
        <taxon>Metazoa</taxon>
        <taxon>Ecdysozoa</taxon>
        <taxon>Nematoda</taxon>
        <taxon>Chromadorea</taxon>
        <taxon>Rhabditida</taxon>
        <taxon>Spirurina</taxon>
        <taxon>Spiruromorpha</taxon>
        <taxon>Filarioidea</taxon>
        <taxon>Onchocercidae</taxon>
        <taxon>Brugia</taxon>
    </lineage>
</organism>
<evidence type="ECO:0000313" key="2">
    <source>
        <dbReference type="EMBL" id="VDO31168.1"/>
    </source>
</evidence>